<dbReference type="GO" id="GO:0002181">
    <property type="term" value="P:cytoplasmic translation"/>
    <property type="evidence" value="ECO:0007669"/>
    <property type="project" value="TreeGrafter"/>
</dbReference>
<sequence length="79" mass="9284">MPLQRVYWLGRNKRAKRAVRVLREFVLKHTKAERVVLDNEVNEAIWARSIKRPPRRLAVHVGVTEDKKAYVYLKKSSSA</sequence>
<dbReference type="InterPro" id="IPR000054">
    <property type="entry name" value="Ribosomal_eL31"/>
</dbReference>
<comment type="similarity">
    <text evidence="1">Belongs to the eukaryotic ribosomal protein eL31 family.</text>
</comment>
<dbReference type="SUPFAM" id="SSF54575">
    <property type="entry name" value="Ribosomal protein L31e"/>
    <property type="match status" value="1"/>
</dbReference>
<proteinExistence type="inferred from homology"/>
<evidence type="ECO:0000256" key="2">
    <source>
        <dbReference type="ARBA" id="ARBA00022980"/>
    </source>
</evidence>
<evidence type="ECO:0000256" key="5">
    <source>
        <dbReference type="ARBA" id="ARBA00035378"/>
    </source>
</evidence>
<dbReference type="InterPro" id="IPR023621">
    <property type="entry name" value="Ribosomal_eL31_dom_sf"/>
</dbReference>
<dbReference type="InterPro" id="IPR020052">
    <property type="entry name" value="Ribosomal_eL31_CS"/>
</dbReference>
<dbReference type="NCBIfam" id="NF002258">
    <property type="entry name" value="PRK01192.1-1"/>
    <property type="match status" value="1"/>
</dbReference>
<reference evidence="6 7" key="1">
    <citation type="submission" date="2017-04" db="EMBL/GenBank/DDBJ databases">
        <title>Novel microbial lineages endemic to geothermal iron-oxide mats fill important gaps in the evolutionary history of Archaea.</title>
        <authorList>
            <person name="Jay Z.J."/>
            <person name="Beam J.P."/>
            <person name="Dlakic M."/>
            <person name="Rusch D.B."/>
            <person name="Kozubal M.A."/>
            <person name="Inskeep W.P."/>
        </authorList>
    </citation>
    <scope>NUCLEOTIDE SEQUENCE [LARGE SCALE GENOMIC DNA]</scope>
    <source>
        <strain evidence="6">OSP_D</strain>
    </source>
</reference>
<dbReference type="PANTHER" id="PTHR10956">
    <property type="entry name" value="60S RIBOSOMAL PROTEIN L31"/>
    <property type="match status" value="1"/>
</dbReference>
<dbReference type="GO" id="GO:0003735">
    <property type="term" value="F:structural constituent of ribosome"/>
    <property type="evidence" value="ECO:0007669"/>
    <property type="project" value="InterPro"/>
</dbReference>
<evidence type="ECO:0000313" key="6">
    <source>
        <dbReference type="EMBL" id="PSN88193.1"/>
    </source>
</evidence>
<evidence type="ECO:0000256" key="4">
    <source>
        <dbReference type="ARBA" id="ARBA00035230"/>
    </source>
</evidence>
<evidence type="ECO:0000256" key="3">
    <source>
        <dbReference type="ARBA" id="ARBA00023274"/>
    </source>
</evidence>
<accession>A0A2R6APD8</accession>
<organism evidence="6 7">
    <name type="scientific">Candidatus Marsarchaeota G2 archaeon OSP_D</name>
    <dbReference type="NCBI Taxonomy" id="1978157"/>
    <lineage>
        <taxon>Archaea</taxon>
        <taxon>Candidatus Marsarchaeota</taxon>
        <taxon>Candidatus Marsarchaeota group 2</taxon>
    </lineage>
</organism>
<dbReference type="Proteomes" id="UP000240322">
    <property type="component" value="Unassembled WGS sequence"/>
</dbReference>
<dbReference type="PANTHER" id="PTHR10956:SF0">
    <property type="entry name" value="60S RIBOSOMAL PROTEIN L31"/>
    <property type="match status" value="1"/>
</dbReference>
<comment type="caution">
    <text evidence="6">The sequence shown here is derived from an EMBL/GenBank/DDBJ whole genome shotgun (WGS) entry which is preliminary data.</text>
</comment>
<evidence type="ECO:0000313" key="7">
    <source>
        <dbReference type="Proteomes" id="UP000240322"/>
    </source>
</evidence>
<gene>
    <name evidence="6" type="ORF">B9Q03_09540</name>
</gene>
<evidence type="ECO:0000256" key="1">
    <source>
        <dbReference type="ARBA" id="ARBA00010808"/>
    </source>
</evidence>
<dbReference type="SMART" id="SM01380">
    <property type="entry name" value="Ribosomal_L31e"/>
    <property type="match status" value="1"/>
</dbReference>
<keyword evidence="2" id="KW-0689">Ribosomal protein</keyword>
<dbReference type="Gene3D" id="3.10.440.10">
    <property type="match status" value="1"/>
</dbReference>
<dbReference type="GO" id="GO:0022625">
    <property type="term" value="C:cytosolic large ribosomal subunit"/>
    <property type="evidence" value="ECO:0007669"/>
    <property type="project" value="TreeGrafter"/>
</dbReference>
<dbReference type="Pfam" id="PF01198">
    <property type="entry name" value="Ribosomal_L31e"/>
    <property type="match status" value="1"/>
</dbReference>
<protein>
    <recommendedName>
        <fullName evidence="4">Large ribosomal subunit protein eL31</fullName>
    </recommendedName>
    <alternativeName>
        <fullName evidence="5">50S ribosomal protein L31e</fullName>
    </alternativeName>
</protein>
<dbReference type="AlphaFoldDB" id="A0A2R6APD8"/>
<keyword evidence="3" id="KW-0687">Ribonucleoprotein</keyword>
<dbReference type="PROSITE" id="PS01144">
    <property type="entry name" value="RIBOSOMAL_L31E"/>
    <property type="match status" value="1"/>
</dbReference>
<name>A0A2R6APD8_9ARCH</name>
<dbReference type="EMBL" id="NEXE01000129">
    <property type="protein sequence ID" value="PSN88193.1"/>
    <property type="molecule type" value="Genomic_DNA"/>
</dbReference>